<reference evidence="3" key="1">
    <citation type="journal article" date="2019" name="Int. J. Syst. Evol. Microbiol.">
        <title>The Global Catalogue of Microorganisms (GCM) 10K type strain sequencing project: providing services to taxonomists for standard genome sequencing and annotation.</title>
        <authorList>
            <consortium name="The Broad Institute Genomics Platform"/>
            <consortium name="The Broad Institute Genome Sequencing Center for Infectious Disease"/>
            <person name="Wu L."/>
            <person name="Ma J."/>
        </authorList>
    </citation>
    <scope>NUCLEOTIDE SEQUENCE [LARGE SCALE GENOMIC DNA]</scope>
    <source>
        <strain evidence="3">NBRC 106310</strain>
    </source>
</reference>
<evidence type="ECO:0000259" key="1">
    <source>
        <dbReference type="Pfam" id="PF01814"/>
    </source>
</evidence>
<keyword evidence="3" id="KW-1185">Reference proteome</keyword>
<sequence length="148" mass="16601">MTEGMALAEALTVEHRAIDDGIEAFLGDEGDPQALRDAMLALRRHIYLEEVFLFPPLKPTMMMPIFVMLREHGELWRAMDGVDAAVTAGEDADAACRDLLVLLDEHNKKEEPIVYPRADADLDDEVRAELADFLRDGTYPEGWVCEQA</sequence>
<evidence type="ECO:0000313" key="3">
    <source>
        <dbReference type="Proteomes" id="UP001321543"/>
    </source>
</evidence>
<evidence type="ECO:0000313" key="2">
    <source>
        <dbReference type="EMBL" id="BDZ38992.1"/>
    </source>
</evidence>
<organism evidence="2 3">
    <name type="scientific">Microbacterium suwonense</name>
    <dbReference type="NCBI Taxonomy" id="683047"/>
    <lineage>
        <taxon>Bacteria</taxon>
        <taxon>Bacillati</taxon>
        <taxon>Actinomycetota</taxon>
        <taxon>Actinomycetes</taxon>
        <taxon>Micrococcales</taxon>
        <taxon>Microbacteriaceae</taxon>
        <taxon>Microbacterium</taxon>
    </lineage>
</organism>
<dbReference type="InterPro" id="IPR012312">
    <property type="entry name" value="Hemerythrin-like"/>
</dbReference>
<dbReference type="RefSeq" id="WP_286302889.1">
    <property type="nucleotide sequence ID" value="NZ_AP027728.1"/>
</dbReference>
<protein>
    <submittedName>
        <fullName evidence="2">Hemerythrin</fullName>
    </submittedName>
</protein>
<feature type="domain" description="Hemerythrin-like" evidence="1">
    <location>
        <begin position="8"/>
        <end position="118"/>
    </location>
</feature>
<dbReference type="Pfam" id="PF01814">
    <property type="entry name" value="Hemerythrin"/>
    <property type="match status" value="1"/>
</dbReference>
<dbReference type="EMBL" id="AP027728">
    <property type="protein sequence ID" value="BDZ38992.1"/>
    <property type="molecule type" value="Genomic_DNA"/>
</dbReference>
<dbReference type="Gene3D" id="1.20.120.520">
    <property type="entry name" value="nmb1532 protein domain like"/>
    <property type="match status" value="1"/>
</dbReference>
<accession>A0ABN6X2Q4</accession>
<name>A0ABN6X2Q4_9MICO</name>
<gene>
    <name evidence="2" type="ORF">GCM10025863_16060</name>
</gene>
<dbReference type="Proteomes" id="UP001321543">
    <property type="component" value="Chromosome"/>
</dbReference>
<proteinExistence type="predicted"/>